<dbReference type="Pfam" id="PF08032">
    <property type="entry name" value="SpoU_sub_bind"/>
    <property type="match status" value="1"/>
</dbReference>
<dbReference type="NCBIfam" id="TIGR00186">
    <property type="entry name" value="rRNA_methyl_3"/>
    <property type="match status" value="1"/>
</dbReference>
<name>A0ABW7C919_9CYAN</name>
<dbReference type="InterPro" id="IPR029028">
    <property type="entry name" value="Alpha/beta_knot_MTases"/>
</dbReference>
<sequence>MTDFSYRKGRTGNSAGQAGQSSKFERPGKPVKGGQFQGKGRYQGSQGGEGSKGRYEGRRDRADDFGFSGEDRERRNYDGGERRDFGKDRDFGKEKKDYGGQRSGYGSQGRSGYGSQGRSGYGSQGSQGSQDRPQGSRGYGSGQRDGESRDFGGKSFGRKPFGGGQGGQSFERRGRDGDRPNRGGDRPFSPRGDWSREENRDTRGGEGSDFRGKKFGKGQGKFSRPFGDRPDRPDRPERNRDERRDGDYGSPRGDRGERSDRSPRFDRGGDRPAFSRRPEGGKFGGRRDGFREQHRDGQGGQGRDFGGRDRAAHTFDGNAQNGNPTTGEAETNNDIIYGRHSVLAALESERTLHKLWIVPQLRYDSRFMGLLQTAKTNGTIIDEATYSQLARLTDGGNHQGVAAQAAAYDYLDLADVIEKAKAATDRAVLVAVDGVTDPHNLGAIARSAEALGAKGIIIPQRRAVGVTSTVVKVAAGAIEHLNIARVGNLVQALETLKAAGFWIHGLAAEGSEPIDKVDLTGPLVLVIGAEGDGLSLLVQKTCDVLMSIPMSGHTPSLNASVAAGMALYEMSRQRRHQSLDLRNS</sequence>
<dbReference type="SMART" id="SM00967">
    <property type="entry name" value="SpoU_sub_bind"/>
    <property type="match status" value="1"/>
</dbReference>
<keyword evidence="7" id="KW-1185">Reference proteome</keyword>
<dbReference type="PANTHER" id="PTHR46429:SF1">
    <property type="entry name" value="23S RRNA (GUANOSINE-2'-O-)-METHYLTRANSFERASE RLMB"/>
    <property type="match status" value="1"/>
</dbReference>
<dbReference type="EMBL" id="JAZAQF010000049">
    <property type="protein sequence ID" value="MFG3817661.1"/>
    <property type="molecule type" value="Genomic_DNA"/>
</dbReference>
<reference evidence="7" key="1">
    <citation type="journal article" date="2024" name="Algal Res.">
        <title>Biochemical, toxicological and genomic investigation of a high-biomass producing Limnothrix strain isolated from Italian shallow drinking water reservoir.</title>
        <authorList>
            <person name="Simonazzi M."/>
            <person name="Shishido T.K."/>
            <person name="Delbaje E."/>
            <person name="Wahlsten M."/>
            <person name="Fewer D.P."/>
            <person name="Sivonen K."/>
            <person name="Pezzolesi L."/>
            <person name="Pistocchi R."/>
        </authorList>
    </citation>
    <scope>NUCLEOTIDE SEQUENCE [LARGE SCALE GENOMIC DNA]</scope>
    <source>
        <strain evidence="7">LRLZ20PSL1</strain>
    </source>
</reference>
<evidence type="ECO:0000256" key="3">
    <source>
        <dbReference type="ARBA" id="ARBA00022679"/>
    </source>
</evidence>
<feature type="compositionally biased region" description="Basic and acidic residues" evidence="4">
    <location>
        <begin position="170"/>
        <end position="185"/>
    </location>
</feature>
<dbReference type="RefSeq" id="WP_393012121.1">
    <property type="nucleotide sequence ID" value="NZ_JAZAQF010000049.1"/>
</dbReference>
<dbReference type="InterPro" id="IPR001537">
    <property type="entry name" value="SpoU_MeTrfase"/>
</dbReference>
<evidence type="ECO:0000259" key="5">
    <source>
        <dbReference type="SMART" id="SM00967"/>
    </source>
</evidence>
<dbReference type="Proteomes" id="UP001604335">
    <property type="component" value="Unassembled WGS sequence"/>
</dbReference>
<feature type="domain" description="RNA 2-O ribose methyltransferase substrate binding" evidence="5">
    <location>
        <begin position="335"/>
        <end position="411"/>
    </location>
</feature>
<feature type="compositionally biased region" description="Polar residues" evidence="4">
    <location>
        <begin position="317"/>
        <end position="332"/>
    </location>
</feature>
<feature type="compositionally biased region" description="Low complexity" evidence="4">
    <location>
        <begin position="126"/>
        <end position="136"/>
    </location>
</feature>
<dbReference type="Gene3D" id="3.40.1280.10">
    <property type="match status" value="1"/>
</dbReference>
<feature type="compositionally biased region" description="Polar residues" evidence="4">
    <location>
        <begin position="11"/>
        <end position="22"/>
    </location>
</feature>
<evidence type="ECO:0000256" key="1">
    <source>
        <dbReference type="ARBA" id="ARBA00007228"/>
    </source>
</evidence>
<dbReference type="SUPFAM" id="SSF55315">
    <property type="entry name" value="L30e-like"/>
    <property type="match status" value="1"/>
</dbReference>
<dbReference type="InterPro" id="IPR029064">
    <property type="entry name" value="Ribosomal_eL30-like_sf"/>
</dbReference>
<dbReference type="CDD" id="cd18103">
    <property type="entry name" value="SpoU-like_RlmB"/>
    <property type="match status" value="1"/>
</dbReference>
<organism evidence="6 7">
    <name type="scientific">Limnothrix redekei LRLZ20PSL1</name>
    <dbReference type="NCBI Taxonomy" id="3112953"/>
    <lineage>
        <taxon>Bacteria</taxon>
        <taxon>Bacillati</taxon>
        <taxon>Cyanobacteriota</taxon>
        <taxon>Cyanophyceae</taxon>
        <taxon>Pseudanabaenales</taxon>
        <taxon>Pseudanabaenaceae</taxon>
        <taxon>Limnothrix</taxon>
    </lineage>
</organism>
<dbReference type="InterPro" id="IPR013123">
    <property type="entry name" value="SpoU_subst-bd"/>
</dbReference>
<evidence type="ECO:0000313" key="7">
    <source>
        <dbReference type="Proteomes" id="UP001604335"/>
    </source>
</evidence>
<dbReference type="InterPro" id="IPR004441">
    <property type="entry name" value="rRNA_MeTrfase_TrmH"/>
</dbReference>
<keyword evidence="2" id="KW-0489">Methyltransferase</keyword>
<feature type="region of interest" description="Disordered" evidence="4">
    <location>
        <begin position="1"/>
        <end position="332"/>
    </location>
</feature>
<accession>A0ABW7C919</accession>
<dbReference type="Gene3D" id="3.30.1330.30">
    <property type="match status" value="1"/>
</dbReference>
<dbReference type="PANTHER" id="PTHR46429">
    <property type="entry name" value="23S RRNA (GUANOSINE-2'-O-)-METHYLTRANSFERASE RLMB"/>
    <property type="match status" value="1"/>
</dbReference>
<feature type="compositionally biased region" description="Basic and acidic residues" evidence="4">
    <location>
        <begin position="51"/>
        <end position="99"/>
    </location>
</feature>
<feature type="compositionally biased region" description="Basic and acidic residues" evidence="4">
    <location>
        <begin position="193"/>
        <end position="212"/>
    </location>
</feature>
<gene>
    <name evidence="6" type="primary">rlmB</name>
    <name evidence="6" type="ORF">VPK24_08425</name>
</gene>
<feature type="compositionally biased region" description="Basic and acidic residues" evidence="4">
    <location>
        <begin position="276"/>
        <end position="297"/>
    </location>
</feature>
<dbReference type="InterPro" id="IPR029026">
    <property type="entry name" value="tRNA_m1G_MTases_N"/>
</dbReference>
<comment type="similarity">
    <text evidence="1">Belongs to the class IV-like SAM-binding methyltransferase superfamily. RNA methyltransferase TrmH family.</text>
</comment>
<dbReference type="Pfam" id="PF00588">
    <property type="entry name" value="SpoU_methylase"/>
    <property type="match status" value="1"/>
</dbReference>
<dbReference type="SUPFAM" id="SSF75217">
    <property type="entry name" value="alpha/beta knot"/>
    <property type="match status" value="1"/>
</dbReference>
<proteinExistence type="inferred from homology"/>
<evidence type="ECO:0000313" key="6">
    <source>
        <dbReference type="EMBL" id="MFG3817661.1"/>
    </source>
</evidence>
<protein>
    <submittedName>
        <fullName evidence="6">23S rRNA (Guanosine(2251)-2'-O)-methyltransferase RlmB</fullName>
    </submittedName>
</protein>
<evidence type="ECO:0000256" key="2">
    <source>
        <dbReference type="ARBA" id="ARBA00022603"/>
    </source>
</evidence>
<keyword evidence="3" id="KW-0808">Transferase</keyword>
<evidence type="ECO:0000256" key="4">
    <source>
        <dbReference type="SAM" id="MobiDB-lite"/>
    </source>
</evidence>
<feature type="compositionally biased region" description="Basic and acidic residues" evidence="4">
    <location>
        <begin position="226"/>
        <end position="270"/>
    </location>
</feature>
<comment type="caution">
    <text evidence="6">The sequence shown here is derived from an EMBL/GenBank/DDBJ whole genome shotgun (WGS) entry which is preliminary data.</text>
</comment>
<feature type="compositionally biased region" description="Gly residues" evidence="4">
    <location>
        <begin position="101"/>
        <end position="125"/>
    </location>
</feature>